<feature type="region of interest" description="Disordered" evidence="1">
    <location>
        <begin position="80"/>
        <end position="121"/>
    </location>
</feature>
<evidence type="ECO:0000313" key="4">
    <source>
        <dbReference type="Proteomes" id="UP000509704"/>
    </source>
</evidence>
<dbReference type="GeneID" id="59237272"/>
<gene>
    <name evidence="3" type="ORF">HG535_0F00220</name>
</gene>
<dbReference type="InterPro" id="IPR028095">
    <property type="entry name" value="Mso1_N_dom"/>
</dbReference>
<feature type="region of interest" description="Disordered" evidence="1">
    <location>
        <begin position="133"/>
        <end position="189"/>
    </location>
</feature>
<feature type="compositionally biased region" description="Polar residues" evidence="1">
    <location>
        <begin position="135"/>
        <end position="152"/>
    </location>
</feature>
<dbReference type="RefSeq" id="XP_037145239.1">
    <property type="nucleotide sequence ID" value="XM_037289344.1"/>
</dbReference>
<feature type="compositionally biased region" description="Polar residues" evidence="1">
    <location>
        <begin position="159"/>
        <end position="172"/>
    </location>
</feature>
<accession>A0A7H9B6U2</accession>
<reference evidence="3 4" key="1">
    <citation type="submission" date="2020-07" db="EMBL/GenBank/DDBJ databases">
        <title>The yeast mating-type switching endonuclease HO is a domesticated member of an unorthodox homing genetic element family.</title>
        <authorList>
            <person name="Coughlan A.Y."/>
            <person name="Lombardi L."/>
            <person name="Braun-Galleani S."/>
            <person name="Martos A.R."/>
            <person name="Galeote V."/>
            <person name="Bigey F."/>
            <person name="Dequin S."/>
            <person name="Byrne K.P."/>
            <person name="Wolfe K.H."/>
        </authorList>
    </citation>
    <scope>NUCLEOTIDE SEQUENCE [LARGE SCALE GENOMIC DNA]</scope>
    <source>
        <strain evidence="3 4">NRRL Y-6702</strain>
    </source>
</reference>
<dbReference type="KEGG" id="zmk:HG535_0F00220"/>
<keyword evidence="4" id="KW-1185">Reference proteome</keyword>
<feature type="compositionally biased region" description="Polar residues" evidence="1">
    <location>
        <begin position="85"/>
        <end position="95"/>
    </location>
</feature>
<dbReference type="Pfam" id="PF14475">
    <property type="entry name" value="Mso1_Sec1_bdg"/>
    <property type="match status" value="1"/>
</dbReference>
<proteinExistence type="predicted"/>
<evidence type="ECO:0000259" key="2">
    <source>
        <dbReference type="Pfam" id="PF14475"/>
    </source>
</evidence>
<feature type="domain" description="Mso1 N-terminal" evidence="2">
    <location>
        <begin position="26"/>
        <end position="67"/>
    </location>
</feature>
<evidence type="ECO:0000313" key="3">
    <source>
        <dbReference type="EMBL" id="QLG73512.1"/>
    </source>
</evidence>
<sequence length="189" mass="21021">MNMTATQGSGNLWHKFRSSTKSLSSSLSNLSIKGETDGDTVTSTVLHKAMVKFYKNQEPFTGFPGWLGHKEELPDEQKILKKQSHTSSNRISSGFSHIRKASSDNKKSHTRNPSFSNQPEHTSAGMAFHKIYHTDTPSSIPSSQLESHSQPLLNGESMKINSAPVTSNNSTMMMRERLKRQNTKSSLKP</sequence>
<dbReference type="EMBL" id="CP058609">
    <property type="protein sequence ID" value="QLG73512.1"/>
    <property type="molecule type" value="Genomic_DNA"/>
</dbReference>
<organism evidence="3 4">
    <name type="scientific">Zygotorulaspora mrakii</name>
    <name type="common">Zygosaccharomyces mrakii</name>
    <dbReference type="NCBI Taxonomy" id="42260"/>
    <lineage>
        <taxon>Eukaryota</taxon>
        <taxon>Fungi</taxon>
        <taxon>Dikarya</taxon>
        <taxon>Ascomycota</taxon>
        <taxon>Saccharomycotina</taxon>
        <taxon>Saccharomycetes</taxon>
        <taxon>Saccharomycetales</taxon>
        <taxon>Saccharomycetaceae</taxon>
        <taxon>Zygotorulaspora</taxon>
    </lineage>
</organism>
<dbReference type="AlphaFoldDB" id="A0A7H9B6U2"/>
<protein>
    <recommendedName>
        <fullName evidence="2">Mso1 N-terminal domain-containing protein</fullName>
    </recommendedName>
</protein>
<name>A0A7H9B6U2_ZYGMR</name>
<dbReference type="Proteomes" id="UP000509704">
    <property type="component" value="Chromosome 6"/>
</dbReference>
<evidence type="ECO:0000256" key="1">
    <source>
        <dbReference type="SAM" id="MobiDB-lite"/>
    </source>
</evidence>
<feature type="compositionally biased region" description="Polar residues" evidence="1">
    <location>
        <begin position="111"/>
        <end position="121"/>
    </location>
</feature>
<dbReference type="OrthoDB" id="4094515at2759"/>